<dbReference type="PANTHER" id="PTHR24305:SF166">
    <property type="entry name" value="CYTOCHROME P450 12A4, MITOCHONDRIAL-RELATED"/>
    <property type="match status" value="1"/>
</dbReference>
<reference evidence="5 6" key="1">
    <citation type="submission" date="2020-08" db="EMBL/GenBank/DDBJ databases">
        <title>Sequencing the genomes of 1000 actinobacteria strains.</title>
        <authorList>
            <person name="Klenk H.-P."/>
        </authorList>
    </citation>
    <scope>NUCLEOTIDE SEQUENCE [LARGE SCALE GENOMIC DNA]</scope>
    <source>
        <strain evidence="5 6">DSM 43851</strain>
    </source>
</reference>
<dbReference type="InterPro" id="IPR002401">
    <property type="entry name" value="Cyt_P450_E_grp-I"/>
</dbReference>
<comment type="caution">
    <text evidence="5">The sequence shown here is derived from an EMBL/GenBank/DDBJ whole genome shotgun (WGS) entry which is preliminary data.</text>
</comment>
<dbReference type="Gene3D" id="1.10.630.10">
    <property type="entry name" value="Cytochrome P450"/>
    <property type="match status" value="1"/>
</dbReference>
<keyword evidence="3 4" id="KW-0408">Iron</keyword>
<dbReference type="GO" id="GO:0020037">
    <property type="term" value="F:heme binding"/>
    <property type="evidence" value="ECO:0007669"/>
    <property type="project" value="InterPro"/>
</dbReference>
<evidence type="ECO:0000256" key="2">
    <source>
        <dbReference type="ARBA" id="ARBA00010617"/>
    </source>
</evidence>
<dbReference type="InterPro" id="IPR036396">
    <property type="entry name" value="Cyt_P450_sf"/>
</dbReference>
<dbReference type="GO" id="GO:0004497">
    <property type="term" value="F:monooxygenase activity"/>
    <property type="evidence" value="ECO:0007669"/>
    <property type="project" value="UniProtKB-KW"/>
</dbReference>
<keyword evidence="4 5" id="KW-0560">Oxidoreductase</keyword>
<dbReference type="PRINTS" id="PR00463">
    <property type="entry name" value="EP450I"/>
</dbReference>
<evidence type="ECO:0000313" key="5">
    <source>
        <dbReference type="EMBL" id="MBB5895437.1"/>
    </source>
</evidence>
<gene>
    <name evidence="5" type="ORF">BJ998_006633</name>
</gene>
<keyword evidence="3 4" id="KW-0349">Heme</keyword>
<organism evidence="5 6">
    <name type="scientific">Kutzneria kofuensis</name>
    <dbReference type="NCBI Taxonomy" id="103725"/>
    <lineage>
        <taxon>Bacteria</taxon>
        <taxon>Bacillati</taxon>
        <taxon>Actinomycetota</taxon>
        <taxon>Actinomycetes</taxon>
        <taxon>Pseudonocardiales</taxon>
        <taxon>Pseudonocardiaceae</taxon>
        <taxon>Kutzneria</taxon>
    </lineage>
</organism>
<dbReference type="GO" id="GO:0005506">
    <property type="term" value="F:iron ion binding"/>
    <property type="evidence" value="ECO:0007669"/>
    <property type="project" value="InterPro"/>
</dbReference>
<comment type="similarity">
    <text evidence="2 4">Belongs to the cytochrome P450 family.</text>
</comment>
<dbReference type="AlphaFoldDB" id="A0A7W9KMZ7"/>
<keyword evidence="3 4" id="KW-0479">Metal-binding</keyword>
<accession>A0A7W9KMZ7</accession>
<dbReference type="Proteomes" id="UP000585638">
    <property type="component" value="Unassembled WGS sequence"/>
</dbReference>
<dbReference type="PANTHER" id="PTHR24305">
    <property type="entry name" value="CYTOCHROME P450"/>
    <property type="match status" value="1"/>
</dbReference>
<dbReference type="Pfam" id="PF00067">
    <property type="entry name" value="p450"/>
    <property type="match status" value="1"/>
</dbReference>
<dbReference type="InterPro" id="IPR017972">
    <property type="entry name" value="Cyt_P450_CS"/>
</dbReference>
<comment type="cofactor">
    <cofactor evidence="1 3">
        <name>heme</name>
        <dbReference type="ChEBI" id="CHEBI:30413"/>
    </cofactor>
</comment>
<dbReference type="EC" id="1.14.15.32" evidence="5"/>
<dbReference type="GO" id="GO:0016705">
    <property type="term" value="F:oxidoreductase activity, acting on paired donors, with incorporation or reduction of molecular oxygen"/>
    <property type="evidence" value="ECO:0007669"/>
    <property type="project" value="InterPro"/>
</dbReference>
<proteinExistence type="inferred from homology"/>
<evidence type="ECO:0000313" key="6">
    <source>
        <dbReference type="Proteomes" id="UP000585638"/>
    </source>
</evidence>
<protein>
    <submittedName>
        <fullName evidence="5">Pentalenene oxygenase</fullName>
        <ecNumber evidence="5">1.14.15.32</ecNumber>
    </submittedName>
</protein>
<evidence type="ECO:0000256" key="1">
    <source>
        <dbReference type="ARBA" id="ARBA00001971"/>
    </source>
</evidence>
<keyword evidence="4" id="KW-0503">Monooxygenase</keyword>
<evidence type="ECO:0000256" key="3">
    <source>
        <dbReference type="PIRSR" id="PIRSR602401-1"/>
    </source>
</evidence>
<sequence length="440" mass="48900">MSKPEPKTSRVPSAPSAWALVGHAPSLMRDPAGFLAACRDSGHDLVELRLGPRRALLLCKAAVVNRVLAEQAEDYGKGGPFWDAMRPILGNGVGTCDGDEHKRARRLLRPAFNRAAVNGYSEMIDDSASVLAESWRPGQPVRVAAEMMAFTSRITVRALLPTIDEAEVERFVRMMPILTEGAFYQLVLPSFAQLLPTAHNRLYQKTRAEARDAVARLVKQARAVDEQAGQCPAHQGHGLLASAIVTGRQEELPPFTDEELADQVMTVLFAGIETSANVLSWALCLLASHPETADRIAEDTEGEVVHRVIAETMRLYPPGWIFSRNSTRPVELSGHHLPAGTDFIISPFLLHREPRVFDRPEQFDPDRWRDMDPDVKRSYLPFGLGPRRCLGELLANAEMVAALTTLCRRWRFSLPEGRTVVPRFRSVLIPHGLELDVHPR</sequence>
<dbReference type="EMBL" id="JACHIR010000001">
    <property type="protein sequence ID" value="MBB5895437.1"/>
    <property type="molecule type" value="Genomic_DNA"/>
</dbReference>
<dbReference type="SUPFAM" id="SSF48264">
    <property type="entry name" value="Cytochrome P450"/>
    <property type="match status" value="1"/>
</dbReference>
<dbReference type="InterPro" id="IPR001128">
    <property type="entry name" value="Cyt_P450"/>
</dbReference>
<name>A0A7W9KMZ7_9PSEU</name>
<keyword evidence="6" id="KW-1185">Reference proteome</keyword>
<dbReference type="PROSITE" id="PS00086">
    <property type="entry name" value="CYTOCHROME_P450"/>
    <property type="match status" value="1"/>
</dbReference>
<dbReference type="InterPro" id="IPR050121">
    <property type="entry name" value="Cytochrome_P450_monoxygenase"/>
</dbReference>
<dbReference type="RefSeq" id="WP_184867230.1">
    <property type="nucleotide sequence ID" value="NZ_BAAAWY010000060.1"/>
</dbReference>
<feature type="binding site" description="axial binding residue" evidence="3">
    <location>
        <position position="389"/>
    </location>
    <ligand>
        <name>heme</name>
        <dbReference type="ChEBI" id="CHEBI:30413"/>
    </ligand>
    <ligandPart>
        <name>Fe</name>
        <dbReference type="ChEBI" id="CHEBI:18248"/>
    </ligandPart>
</feature>
<evidence type="ECO:0000256" key="4">
    <source>
        <dbReference type="RuleBase" id="RU000461"/>
    </source>
</evidence>
<dbReference type="PRINTS" id="PR00385">
    <property type="entry name" value="P450"/>
</dbReference>